<evidence type="ECO:0000313" key="2">
    <source>
        <dbReference type="Proteomes" id="UP000244855"/>
    </source>
</evidence>
<dbReference type="EMBL" id="KZ805314">
    <property type="protein sequence ID" value="PVI05427.1"/>
    <property type="molecule type" value="Genomic_DNA"/>
</dbReference>
<dbReference type="AlphaFoldDB" id="A0A2V1E4F2"/>
<dbReference type="Proteomes" id="UP000244855">
    <property type="component" value="Unassembled WGS sequence"/>
</dbReference>
<sequence length="306" mass="35311">MPTIPKPRPDHDPNPFRFLDLPKDIRLCVYERLPVTTHHCPLPTDKAETKETAHYICVVKTMPVAILATCRLINSEASSIVEKQLEKVRNRSPQMILRVANTIDVPDDISTLHSPGDWNGDCIIGQIMRILPKYHSFDHSILDKLGLYIPLKIKQPHYDLLWKFLAHAYRRHSVRTNTMDSPALQIAVDGLETSKPFWDKKMTFSFEGQDESMLDEIRIQYLVEAARQCRKIIRSAWDGEMMEFIPTYNERVAMGHPEETRIGRPLIGEFFPTDGRFLIGEPVTTYPIMPEATWINEWKEGAQFPS</sequence>
<evidence type="ECO:0008006" key="3">
    <source>
        <dbReference type="Google" id="ProtNLM"/>
    </source>
</evidence>
<gene>
    <name evidence="1" type="ORF">DM02DRAFT_686369</name>
</gene>
<dbReference type="OrthoDB" id="5314997at2759"/>
<reference evidence="1 2" key="1">
    <citation type="journal article" date="2018" name="Sci. Rep.">
        <title>Comparative genomics provides insights into the lifestyle and reveals functional heterogeneity of dark septate endophytic fungi.</title>
        <authorList>
            <person name="Knapp D.G."/>
            <person name="Nemeth J.B."/>
            <person name="Barry K."/>
            <person name="Hainaut M."/>
            <person name="Henrissat B."/>
            <person name="Johnson J."/>
            <person name="Kuo A."/>
            <person name="Lim J.H.P."/>
            <person name="Lipzen A."/>
            <person name="Nolan M."/>
            <person name="Ohm R.A."/>
            <person name="Tamas L."/>
            <person name="Grigoriev I.V."/>
            <person name="Spatafora J.W."/>
            <person name="Nagy L.G."/>
            <person name="Kovacs G.M."/>
        </authorList>
    </citation>
    <scope>NUCLEOTIDE SEQUENCE [LARGE SCALE GENOMIC DNA]</scope>
    <source>
        <strain evidence="1 2">DSE2036</strain>
    </source>
</reference>
<name>A0A2V1E4F2_9PLEO</name>
<organism evidence="1 2">
    <name type="scientific">Periconia macrospinosa</name>
    <dbReference type="NCBI Taxonomy" id="97972"/>
    <lineage>
        <taxon>Eukaryota</taxon>
        <taxon>Fungi</taxon>
        <taxon>Dikarya</taxon>
        <taxon>Ascomycota</taxon>
        <taxon>Pezizomycotina</taxon>
        <taxon>Dothideomycetes</taxon>
        <taxon>Pleosporomycetidae</taxon>
        <taxon>Pleosporales</taxon>
        <taxon>Massarineae</taxon>
        <taxon>Periconiaceae</taxon>
        <taxon>Periconia</taxon>
    </lineage>
</organism>
<evidence type="ECO:0000313" key="1">
    <source>
        <dbReference type="EMBL" id="PVI05427.1"/>
    </source>
</evidence>
<accession>A0A2V1E4F2</accession>
<protein>
    <recommendedName>
        <fullName evidence="3">F-box domain-containing protein</fullName>
    </recommendedName>
</protein>
<proteinExistence type="predicted"/>
<keyword evidence="2" id="KW-1185">Reference proteome</keyword>